<dbReference type="Gene3D" id="3.40.50.720">
    <property type="entry name" value="NAD(P)-binding Rossmann-like Domain"/>
    <property type="match status" value="1"/>
</dbReference>
<dbReference type="PANTHER" id="PTHR14097">
    <property type="entry name" value="OXIDOREDUCTASE HTATIP2"/>
    <property type="match status" value="1"/>
</dbReference>
<evidence type="ECO:0000313" key="2">
    <source>
        <dbReference type="Proteomes" id="UP001221208"/>
    </source>
</evidence>
<comment type="caution">
    <text evidence="1">The sequence shown here is derived from an EMBL/GenBank/DDBJ whole genome shotgun (WGS) entry which is preliminary data.</text>
</comment>
<gene>
    <name evidence="1" type="ORF">OIK44_01925</name>
</gene>
<proteinExistence type="predicted"/>
<dbReference type="SUPFAM" id="SSF51735">
    <property type="entry name" value="NAD(P)-binding Rossmann-fold domains"/>
    <property type="match status" value="1"/>
</dbReference>
<protein>
    <submittedName>
        <fullName evidence="1">NAD-dependent dehydratase</fullName>
    </submittedName>
</protein>
<organism evidence="1 2">
    <name type="scientific">Janthinobacterium fluminis</name>
    <dbReference type="NCBI Taxonomy" id="2987524"/>
    <lineage>
        <taxon>Bacteria</taxon>
        <taxon>Pseudomonadati</taxon>
        <taxon>Pseudomonadota</taxon>
        <taxon>Betaproteobacteria</taxon>
        <taxon>Burkholderiales</taxon>
        <taxon>Oxalobacteraceae</taxon>
        <taxon>Janthinobacterium</taxon>
    </lineage>
</organism>
<name>A0ABT5JWA0_9BURK</name>
<dbReference type="Proteomes" id="UP001221208">
    <property type="component" value="Unassembled WGS sequence"/>
</dbReference>
<dbReference type="PANTHER" id="PTHR14097:SF7">
    <property type="entry name" value="OXIDOREDUCTASE HTATIP2"/>
    <property type="match status" value="1"/>
</dbReference>
<keyword evidence="2" id="KW-1185">Reference proteome</keyword>
<evidence type="ECO:0000313" key="1">
    <source>
        <dbReference type="EMBL" id="MDC8756341.1"/>
    </source>
</evidence>
<dbReference type="EMBL" id="JAQQXR010000001">
    <property type="protein sequence ID" value="MDC8756341.1"/>
    <property type="molecule type" value="Genomic_DNA"/>
</dbReference>
<dbReference type="RefSeq" id="WP_273668966.1">
    <property type="nucleotide sequence ID" value="NZ_JAQQXR010000001.1"/>
</dbReference>
<sequence length="212" mass="22133">MSTLLVLGGSGQVGRQIVAQALADPAVGCVVAPTRQPLAAHARLLNPLVDYRALPADASWWAADAVLCALGSTRRLAGSDAAFRQIDHDYVLIAAGLARHAGTPVFVYNSSVGADAAAGSLYLRVKGETERDLDALGFASVCHVRPSLLDGAARADARPGESAALWLARRLAPLLPRRYRAVRTGAVAAAMLRAALQPSPGVRIIESERIAA</sequence>
<reference evidence="1 2" key="1">
    <citation type="submission" date="2022-10" db="EMBL/GenBank/DDBJ databases">
        <title>Janthinobacterium sp. hw3 Genome sequencing.</title>
        <authorList>
            <person name="Park S."/>
        </authorList>
    </citation>
    <scope>NUCLEOTIDE SEQUENCE [LARGE SCALE GENOMIC DNA]</scope>
    <source>
        <strain evidence="2">hw3</strain>
    </source>
</reference>
<accession>A0ABT5JWA0</accession>
<dbReference type="InterPro" id="IPR036291">
    <property type="entry name" value="NAD(P)-bd_dom_sf"/>
</dbReference>